<dbReference type="OrthoDB" id="445362at2759"/>
<feature type="region of interest" description="Disordered" evidence="1">
    <location>
        <begin position="389"/>
        <end position="448"/>
    </location>
</feature>
<dbReference type="InterPro" id="IPR030125">
    <property type="entry name" value="SPIN90/Ldb17"/>
</dbReference>
<sequence>MTLAPFDEAAALGEPPHEQFWADLRCAVCNPCASHEEIDDALRAWLGLVAAGRDRYLADEDALARCSRALLASPLFAAHGPYVHTQIVYSLLQEDEACALHAIANYLLLAGRADEAVFQRMLAAGCFGRLVELLPACRATDDRRLHRLLLALLYEMARIERLPVADLLHVDDGFVHYLFQSIEDLSDDDVDPYHYGIIRVLLVLNEQYMVAATTAAVDPMSPAAPLTNRVLKVLGLDGARYRTFGENLILLLNRETETSLQLLILKLLYLLFTTRATYEYFYTNDLRVLLDVIIRNLLDLPNEAASLRHTYLRVLYPLLAHTQLNQPPQYKRDEILRVLAILCGAGNAHFAPADATTLRLVDRVSRVGWLETEATTGAPAAMAAMEDMAVTEEQPETALASPASPTGTNGTTGTTGTAGTAATTTTARTSTASSADSATGDDNDDDGGHHVAAKLLGISLTHEGQESRASVVDVAAVTEKPGVKTPSRKAVFSEAELASDDKDWTEEKGKEKEQQQQQQQQHNQGTVPTGGGDDSQPIPAVMVEFEPREELLSQKYHDAYAAPGGKETVQGEHHNGPAPEIPTTAAATTTAAVPPERKPRSRRALPAVPKHRHGVLMRPPPVDSVGNGVAVLDPATAAAGATDGATTAASAAAAVTHAHAHAHANGGIKKLPPKAPPPRRAGRLKQAASSANLQAAVESGSV</sequence>
<feature type="compositionally biased region" description="Basic and acidic residues" evidence="1">
    <location>
        <begin position="499"/>
        <end position="514"/>
    </location>
</feature>
<dbReference type="EMBL" id="AZHD01000023">
    <property type="protein sequence ID" value="OAA54524.1"/>
    <property type="molecule type" value="Genomic_DNA"/>
</dbReference>
<feature type="region of interest" description="Disordered" evidence="1">
    <location>
        <begin position="480"/>
        <end position="623"/>
    </location>
</feature>
<feature type="compositionally biased region" description="Low complexity" evidence="1">
    <location>
        <begin position="583"/>
        <end position="592"/>
    </location>
</feature>
<dbReference type="GO" id="GO:0000147">
    <property type="term" value="P:actin cortical patch assembly"/>
    <property type="evidence" value="ECO:0007669"/>
    <property type="project" value="TreeGrafter"/>
</dbReference>
<comment type="caution">
    <text evidence="3">The sequence shown here is derived from an EMBL/GenBank/DDBJ whole genome shotgun (WGS) entry which is preliminary data.</text>
</comment>
<dbReference type="PANTHER" id="PTHR13357:SF1">
    <property type="entry name" value="NCK-INTERACTING PROTEIN WITH SH3 DOMAIN"/>
    <property type="match status" value="1"/>
</dbReference>
<keyword evidence="4" id="KW-1185">Reference proteome</keyword>
<name>A0A167MM32_9HYPO</name>
<evidence type="ECO:0000259" key="2">
    <source>
        <dbReference type="Pfam" id="PF09431"/>
    </source>
</evidence>
<evidence type="ECO:0000313" key="3">
    <source>
        <dbReference type="EMBL" id="OAA54524.1"/>
    </source>
</evidence>
<protein>
    <recommendedName>
        <fullName evidence="2">SPIN90/Ldb17 leucine-rich domain-containing protein</fullName>
    </recommendedName>
</protein>
<proteinExistence type="predicted"/>
<dbReference type="GO" id="GO:0030479">
    <property type="term" value="C:actin cortical patch"/>
    <property type="evidence" value="ECO:0007669"/>
    <property type="project" value="TreeGrafter"/>
</dbReference>
<dbReference type="Proteomes" id="UP000076874">
    <property type="component" value="Unassembled WGS sequence"/>
</dbReference>
<feature type="compositionally biased region" description="Basic and acidic residues" evidence="1">
    <location>
        <begin position="545"/>
        <end position="558"/>
    </location>
</feature>
<dbReference type="GO" id="GO:0006897">
    <property type="term" value="P:endocytosis"/>
    <property type="evidence" value="ECO:0007669"/>
    <property type="project" value="TreeGrafter"/>
</dbReference>
<organism evidence="3 4">
    <name type="scientific">Niveomyces insectorum RCEF 264</name>
    <dbReference type="NCBI Taxonomy" id="1081102"/>
    <lineage>
        <taxon>Eukaryota</taxon>
        <taxon>Fungi</taxon>
        <taxon>Dikarya</taxon>
        <taxon>Ascomycota</taxon>
        <taxon>Pezizomycotina</taxon>
        <taxon>Sordariomycetes</taxon>
        <taxon>Hypocreomycetidae</taxon>
        <taxon>Hypocreales</taxon>
        <taxon>Cordycipitaceae</taxon>
        <taxon>Niveomyces</taxon>
    </lineage>
</organism>
<feature type="compositionally biased region" description="Low complexity" evidence="1">
    <location>
        <begin position="656"/>
        <end position="670"/>
    </location>
</feature>
<feature type="region of interest" description="Disordered" evidence="1">
    <location>
        <begin position="656"/>
        <end position="702"/>
    </location>
</feature>
<feature type="compositionally biased region" description="Low complexity" evidence="1">
    <location>
        <begin position="401"/>
        <end position="438"/>
    </location>
</feature>
<dbReference type="GO" id="GO:0071933">
    <property type="term" value="F:Arp2/3 complex binding"/>
    <property type="evidence" value="ECO:0007669"/>
    <property type="project" value="TreeGrafter"/>
</dbReference>
<dbReference type="Pfam" id="PF09431">
    <property type="entry name" value="SPIN90_LRD"/>
    <property type="match status" value="1"/>
</dbReference>
<evidence type="ECO:0000256" key="1">
    <source>
        <dbReference type="SAM" id="MobiDB-lite"/>
    </source>
</evidence>
<dbReference type="AlphaFoldDB" id="A0A167MM32"/>
<dbReference type="InterPro" id="IPR018556">
    <property type="entry name" value="SPIN90/Ldb17_LRD"/>
</dbReference>
<feature type="compositionally biased region" description="Basic residues" evidence="1">
    <location>
        <begin position="599"/>
        <end position="615"/>
    </location>
</feature>
<dbReference type="PANTHER" id="PTHR13357">
    <property type="entry name" value="SH3 ADAPTER PROTEIN SPIN90 NCK INTERACTING PROTEIN WITH SH3 DOMAIN"/>
    <property type="match status" value="1"/>
</dbReference>
<dbReference type="GO" id="GO:0051666">
    <property type="term" value="P:actin cortical patch localization"/>
    <property type="evidence" value="ECO:0007669"/>
    <property type="project" value="TreeGrafter"/>
</dbReference>
<gene>
    <name evidence="3" type="ORF">SPI_08770</name>
</gene>
<evidence type="ECO:0000313" key="4">
    <source>
        <dbReference type="Proteomes" id="UP000076874"/>
    </source>
</evidence>
<accession>A0A167MM32</accession>
<dbReference type="STRING" id="1081102.A0A167MM32"/>
<reference evidence="3 4" key="1">
    <citation type="journal article" date="2016" name="Genome Biol. Evol.">
        <title>Divergent and convergent evolution of fungal pathogenicity.</title>
        <authorList>
            <person name="Shang Y."/>
            <person name="Xiao G."/>
            <person name="Zheng P."/>
            <person name="Cen K."/>
            <person name="Zhan S."/>
            <person name="Wang C."/>
        </authorList>
    </citation>
    <scope>NUCLEOTIDE SEQUENCE [LARGE SCALE GENOMIC DNA]</scope>
    <source>
        <strain evidence="3 4">RCEF 264</strain>
    </source>
</reference>
<feature type="domain" description="SPIN90/Ldb17 leucine-rich" evidence="2">
    <location>
        <begin position="191"/>
        <end position="335"/>
    </location>
</feature>